<dbReference type="FunFam" id="3.40.309.10:FF:000012">
    <property type="entry name" value="Betaine aldehyde dehydrogenase"/>
    <property type="match status" value="1"/>
</dbReference>
<protein>
    <recommendedName>
        <fullName evidence="3">aldehyde dehydrogenase (NAD(+))</fullName>
        <ecNumber evidence="3">1.2.1.3</ecNumber>
    </recommendedName>
</protein>
<dbReference type="FunFam" id="3.40.605.10:FF:000007">
    <property type="entry name" value="NAD/NADP-dependent betaine aldehyde dehydrogenase"/>
    <property type="match status" value="1"/>
</dbReference>
<dbReference type="SUPFAM" id="SSF53720">
    <property type="entry name" value="ALDH-like"/>
    <property type="match status" value="1"/>
</dbReference>
<dbReference type="Gene3D" id="3.40.309.10">
    <property type="entry name" value="Aldehyde Dehydrogenase, Chain A, domain 2"/>
    <property type="match status" value="1"/>
</dbReference>
<comment type="similarity">
    <text evidence="1 6">Belongs to the aldehyde dehydrogenase family.</text>
</comment>
<dbReference type="RefSeq" id="WP_116222854.1">
    <property type="nucleotide sequence ID" value="NZ_CP038197.1"/>
</dbReference>
<sequence length="488" mass="52042">MIWQGRTDRLFIGGEWVAPSSGTFVEVISPMTEEPVASVVSGDRADADRAVAAARMAFDHGPWPRMALPERIEVLARLRDLIAERQDLIARLVTAENGCPISTSQWMQAAGPRVLMDVFFELAPQYPFSDLRRTPLGNGLVLREPMGVVAAVVPWNAPLLLAILKMTPALLCGNTVILKPAPETPVNAYLLAELVQQAGLPPGTVNVLPADRETSEYLCLHPGVDKVSFTGSTAAGQRLGGLCGQEIRRITLELGGKSAAIILDDADIPKAVENLRLASLRNSGQVCSNKTRILVPRRRRDEILDALAAMVGTMPVGDPMDPATEIGPMVSARQRDRVEGYVARGRAEGATLVLGGGRPGHLGRGWFVEPTIFADVDQNATIAQEEIFGPVLAVLNYDSEDEAVAIANNSQYGLHGSVFSGDDGHAVAVARRIRTGSVDINGAGAGFYSPLGGFKKSGIGREAAIEGFDAYVEMKSIGLPAAYAETFA</sequence>
<evidence type="ECO:0000313" key="8">
    <source>
        <dbReference type="EMBL" id="REF68726.1"/>
    </source>
</evidence>
<dbReference type="PROSITE" id="PS00070">
    <property type="entry name" value="ALDEHYDE_DEHYDR_CYS"/>
    <property type="match status" value="1"/>
</dbReference>
<gene>
    <name evidence="8" type="ORF">BDD41_3796</name>
</gene>
<dbReference type="InterPro" id="IPR029510">
    <property type="entry name" value="Ald_DH_CS_GLU"/>
</dbReference>
<dbReference type="InterPro" id="IPR016162">
    <property type="entry name" value="Ald_DH_N"/>
</dbReference>
<dbReference type="Pfam" id="PF00171">
    <property type="entry name" value="Aldedh"/>
    <property type="match status" value="1"/>
</dbReference>
<dbReference type="EC" id="1.2.1.3" evidence="3"/>
<dbReference type="AlphaFoldDB" id="A0A3D9XDS2"/>
<evidence type="ECO:0000259" key="7">
    <source>
        <dbReference type="Pfam" id="PF00171"/>
    </source>
</evidence>
<dbReference type="PANTHER" id="PTHR42804">
    <property type="entry name" value="ALDEHYDE DEHYDROGENASE"/>
    <property type="match status" value="1"/>
</dbReference>
<evidence type="ECO:0000256" key="3">
    <source>
        <dbReference type="ARBA" id="ARBA00024226"/>
    </source>
</evidence>
<dbReference type="EMBL" id="QTUJ01000003">
    <property type="protein sequence ID" value="REF68726.1"/>
    <property type="molecule type" value="Genomic_DNA"/>
</dbReference>
<dbReference type="InterPro" id="IPR016160">
    <property type="entry name" value="Ald_DH_CS_CYS"/>
</dbReference>
<evidence type="ECO:0000256" key="1">
    <source>
        <dbReference type="ARBA" id="ARBA00009986"/>
    </source>
</evidence>
<proteinExistence type="inferred from homology"/>
<dbReference type="InterPro" id="IPR016161">
    <property type="entry name" value="Ald_DH/histidinol_DH"/>
</dbReference>
<feature type="domain" description="Aldehyde dehydrogenase" evidence="7">
    <location>
        <begin position="16"/>
        <end position="477"/>
    </location>
</feature>
<dbReference type="CDD" id="cd07139">
    <property type="entry name" value="ALDH_AldA-Rv0768"/>
    <property type="match status" value="1"/>
</dbReference>
<name>A0A3D9XDS2_PARVE</name>
<keyword evidence="2 6" id="KW-0560">Oxidoreductase</keyword>
<dbReference type="Gene3D" id="3.40.605.10">
    <property type="entry name" value="Aldehyde Dehydrogenase, Chain A, domain 1"/>
    <property type="match status" value="1"/>
</dbReference>
<evidence type="ECO:0000256" key="2">
    <source>
        <dbReference type="ARBA" id="ARBA00023002"/>
    </source>
</evidence>
<evidence type="ECO:0000256" key="6">
    <source>
        <dbReference type="RuleBase" id="RU003345"/>
    </source>
</evidence>
<dbReference type="InterPro" id="IPR015590">
    <property type="entry name" value="Aldehyde_DH_dom"/>
</dbReference>
<dbReference type="PANTHER" id="PTHR42804:SF1">
    <property type="entry name" value="ALDEHYDE DEHYDROGENASE-RELATED"/>
    <property type="match status" value="1"/>
</dbReference>
<dbReference type="PROSITE" id="PS00687">
    <property type="entry name" value="ALDEHYDE_DEHYDR_GLU"/>
    <property type="match status" value="1"/>
</dbReference>
<accession>A0A3D9XDS2</accession>
<comment type="caution">
    <text evidence="8">The sequence shown here is derived from an EMBL/GenBank/DDBJ whole genome shotgun (WGS) entry which is preliminary data.</text>
</comment>
<feature type="active site" evidence="5">
    <location>
        <position position="253"/>
    </location>
</feature>
<evidence type="ECO:0000256" key="4">
    <source>
        <dbReference type="ARBA" id="ARBA00049194"/>
    </source>
</evidence>
<evidence type="ECO:0000313" key="9">
    <source>
        <dbReference type="Proteomes" id="UP000256941"/>
    </source>
</evidence>
<comment type="catalytic activity">
    <reaction evidence="4">
        <text>an aldehyde + NAD(+) + H2O = a carboxylate + NADH + 2 H(+)</text>
        <dbReference type="Rhea" id="RHEA:16185"/>
        <dbReference type="ChEBI" id="CHEBI:15377"/>
        <dbReference type="ChEBI" id="CHEBI:15378"/>
        <dbReference type="ChEBI" id="CHEBI:17478"/>
        <dbReference type="ChEBI" id="CHEBI:29067"/>
        <dbReference type="ChEBI" id="CHEBI:57540"/>
        <dbReference type="ChEBI" id="CHEBI:57945"/>
        <dbReference type="EC" id="1.2.1.3"/>
    </reaction>
</comment>
<dbReference type="Proteomes" id="UP000256941">
    <property type="component" value="Unassembled WGS sequence"/>
</dbReference>
<dbReference type="InterPro" id="IPR016163">
    <property type="entry name" value="Ald_DH_C"/>
</dbReference>
<organism evidence="8 9">
    <name type="scientific">Paracoccus versutus</name>
    <name type="common">Thiobacillus versutus</name>
    <dbReference type="NCBI Taxonomy" id="34007"/>
    <lineage>
        <taxon>Bacteria</taxon>
        <taxon>Pseudomonadati</taxon>
        <taxon>Pseudomonadota</taxon>
        <taxon>Alphaproteobacteria</taxon>
        <taxon>Rhodobacterales</taxon>
        <taxon>Paracoccaceae</taxon>
        <taxon>Paracoccus</taxon>
    </lineage>
</organism>
<reference evidence="8 9" key="1">
    <citation type="submission" date="2018-08" db="EMBL/GenBank/DDBJ databases">
        <title>Genomic Encyclopedia of Archaeal and Bacterial Type Strains, Phase II (KMG-II): from individual species to whole genera.</title>
        <authorList>
            <person name="Goeker M."/>
        </authorList>
    </citation>
    <scope>NUCLEOTIDE SEQUENCE [LARGE SCALE GENOMIC DNA]</scope>
    <source>
        <strain evidence="8 9">DSM 17099</strain>
    </source>
</reference>
<evidence type="ECO:0000256" key="5">
    <source>
        <dbReference type="PROSITE-ProRule" id="PRU10007"/>
    </source>
</evidence>
<dbReference type="GO" id="GO:0004029">
    <property type="term" value="F:aldehyde dehydrogenase (NAD+) activity"/>
    <property type="evidence" value="ECO:0007669"/>
    <property type="project" value="UniProtKB-EC"/>
</dbReference>